<dbReference type="InterPro" id="IPR017853">
    <property type="entry name" value="GH"/>
</dbReference>
<accession>A0A5C4U589</accession>
<keyword evidence="2 4" id="KW-0378">Hydrolase</keyword>
<dbReference type="Proteomes" id="UP000312032">
    <property type="component" value="Unassembled WGS sequence"/>
</dbReference>
<dbReference type="PANTHER" id="PTHR42715">
    <property type="entry name" value="BETA-GLUCOSIDASE"/>
    <property type="match status" value="1"/>
</dbReference>
<dbReference type="EMBL" id="VDHJ01000005">
    <property type="protein sequence ID" value="TNL98515.1"/>
    <property type="molecule type" value="Genomic_DNA"/>
</dbReference>
<dbReference type="PRINTS" id="PR00133">
    <property type="entry name" value="GLHYDRLASE3"/>
</dbReference>
<dbReference type="SUPFAM" id="SSF51445">
    <property type="entry name" value="(Trans)glycosidases"/>
    <property type="match status" value="1"/>
</dbReference>
<dbReference type="GO" id="GO:0009251">
    <property type="term" value="P:glucan catabolic process"/>
    <property type="evidence" value="ECO:0007669"/>
    <property type="project" value="TreeGrafter"/>
</dbReference>
<name>A0A5C4U589_9CORY</name>
<organism evidence="4 5">
    <name type="scientific">Corynebacterium tapiri</name>
    <dbReference type="NCBI Taxonomy" id="1448266"/>
    <lineage>
        <taxon>Bacteria</taxon>
        <taxon>Bacillati</taxon>
        <taxon>Actinomycetota</taxon>
        <taxon>Actinomycetes</taxon>
        <taxon>Mycobacteriales</taxon>
        <taxon>Corynebacteriaceae</taxon>
        <taxon>Corynebacterium</taxon>
    </lineage>
</organism>
<evidence type="ECO:0000313" key="4">
    <source>
        <dbReference type="EMBL" id="TNL98515.1"/>
    </source>
</evidence>
<dbReference type="Gene3D" id="2.60.40.10">
    <property type="entry name" value="Immunoglobulins"/>
    <property type="match status" value="1"/>
</dbReference>
<dbReference type="InterPro" id="IPR036881">
    <property type="entry name" value="Glyco_hydro_3_C_sf"/>
</dbReference>
<dbReference type="PANTHER" id="PTHR42715:SF10">
    <property type="entry name" value="BETA-GLUCOSIDASE"/>
    <property type="match status" value="1"/>
</dbReference>
<dbReference type="Gene3D" id="3.20.20.300">
    <property type="entry name" value="Glycoside hydrolase, family 3, N-terminal domain"/>
    <property type="match status" value="1"/>
</dbReference>
<dbReference type="GO" id="GO:0008422">
    <property type="term" value="F:beta-glucosidase activity"/>
    <property type="evidence" value="ECO:0007669"/>
    <property type="project" value="TreeGrafter"/>
</dbReference>
<proteinExistence type="inferred from homology"/>
<feature type="domain" description="Fibronectin type III-like" evidence="3">
    <location>
        <begin position="623"/>
        <end position="695"/>
    </location>
</feature>
<evidence type="ECO:0000256" key="2">
    <source>
        <dbReference type="ARBA" id="ARBA00022801"/>
    </source>
</evidence>
<comment type="similarity">
    <text evidence="1">Belongs to the glycosyl hydrolase 3 family.</text>
</comment>
<gene>
    <name evidence="4" type="ORF">FHE74_04765</name>
</gene>
<protein>
    <submittedName>
        <fullName evidence="4">Glycosyl hydrolase</fullName>
    </submittedName>
</protein>
<evidence type="ECO:0000256" key="1">
    <source>
        <dbReference type="ARBA" id="ARBA00005336"/>
    </source>
</evidence>
<dbReference type="RefSeq" id="WP_139465360.1">
    <property type="nucleotide sequence ID" value="NZ_VDHJ01000005.1"/>
</dbReference>
<dbReference type="InterPro" id="IPR026891">
    <property type="entry name" value="Fn3-like"/>
</dbReference>
<dbReference type="InterPro" id="IPR050288">
    <property type="entry name" value="Cellulose_deg_GH3"/>
</dbReference>
<dbReference type="Pfam" id="PF00933">
    <property type="entry name" value="Glyco_hydro_3"/>
    <property type="match status" value="1"/>
</dbReference>
<dbReference type="InterPro" id="IPR001764">
    <property type="entry name" value="Glyco_hydro_3_N"/>
</dbReference>
<comment type="caution">
    <text evidence="4">The sequence shown here is derived from an EMBL/GenBank/DDBJ whole genome shotgun (WGS) entry which is preliminary data.</text>
</comment>
<reference evidence="4 5" key="1">
    <citation type="submission" date="2019-06" db="EMBL/GenBank/DDBJ databases">
        <authorList>
            <person name="Li J."/>
        </authorList>
    </citation>
    <scope>NUCLEOTIDE SEQUENCE [LARGE SCALE GENOMIC DNA]</scope>
    <source>
        <strain evidence="4 5">LMG 28165</strain>
    </source>
</reference>
<evidence type="ECO:0000259" key="3">
    <source>
        <dbReference type="SMART" id="SM01217"/>
    </source>
</evidence>
<dbReference type="InterPro" id="IPR036962">
    <property type="entry name" value="Glyco_hydro_3_N_sf"/>
</dbReference>
<dbReference type="Pfam" id="PF01915">
    <property type="entry name" value="Glyco_hydro_3_C"/>
    <property type="match status" value="1"/>
</dbReference>
<dbReference type="AlphaFoldDB" id="A0A5C4U589"/>
<dbReference type="OrthoDB" id="3187421at2"/>
<keyword evidence="5" id="KW-1185">Reference proteome</keyword>
<dbReference type="SMART" id="SM01217">
    <property type="entry name" value="Fn3_like"/>
    <property type="match status" value="1"/>
</dbReference>
<dbReference type="SUPFAM" id="SSF52279">
    <property type="entry name" value="Beta-D-glucan exohydrolase, C-terminal domain"/>
    <property type="match status" value="1"/>
</dbReference>
<sequence length="707" mass="77319">MDKPWMNTDLSPRERATLLVAEMTLEQKVDQLGGAMTTINPYNLDLSDIDVDQFNVWRHADPVEELGIPRLNITNGPVGVGMGDGTPSPAATALPATLGLAASFDADLACRYGELMGTETAALGQHLLEAPGMCLARVTVGGRNFEYFSEDPYLSGVMGVEVTRGVQSKNVIAEAKHFALNDEEKERFRYDVKAAENVMRELYLLPFEMTVKDGEVGCIMGSYQRLNGTYGCENYWLLTTVLRDQWGFDGYVQSDFWATRSTAQSLNAGLDHEMPDHNWMTMENIEHALDQRILEMETIDRALIRRYTQMFRFGQFDAPREVTGIDIDAGAAFAREAAAKVIVLLKNERDLLPLAPETAGDILIVGIDDFANHICNCGGGSSQVIPTRPVPPAQGLIDVLAERGAHNKVDVFTVADDMSNLDEVRARAAQAGTVIVMAGLVTTEGADQETMHLPKRQDELIDALADANDRTVVVLKDGDPVLMPWLEKTHTLVEAFNQGQEDGHAVADVLLGNHNPSAKLPMSYPASEDDTCYANNPSRYPGVDEGAGYPVMRYSEGLEMGYRWHQAQGIRPLFEFGFGLSYTTFDIGECELQTQDVQSGVAERGTVTINTSVTNTGSRAGAEVVQVYAEIPVAGQPPRRLVGFQKVDLQPGATEQVTITLDVAGASHPLGVWDANEQDFVVRPGTYVFHVGTSSENLPHSVELDVE</sequence>
<dbReference type="Gene3D" id="3.40.50.1700">
    <property type="entry name" value="Glycoside hydrolase family 3 C-terminal domain"/>
    <property type="match status" value="1"/>
</dbReference>
<dbReference type="InterPro" id="IPR002772">
    <property type="entry name" value="Glyco_hydro_3_C"/>
</dbReference>
<dbReference type="Pfam" id="PF14310">
    <property type="entry name" value="Fn3-like"/>
    <property type="match status" value="1"/>
</dbReference>
<evidence type="ECO:0000313" key="5">
    <source>
        <dbReference type="Proteomes" id="UP000312032"/>
    </source>
</evidence>
<dbReference type="InterPro" id="IPR013783">
    <property type="entry name" value="Ig-like_fold"/>
</dbReference>